<dbReference type="Gene3D" id="3.60.10.10">
    <property type="entry name" value="Endonuclease/exonuclease/phosphatase"/>
    <property type="match status" value="1"/>
</dbReference>
<reference evidence="2" key="2">
    <citation type="journal article" date="2023" name="Science">
        <title>Genomic signatures of disease resistance in endangered staghorn corals.</title>
        <authorList>
            <person name="Vollmer S.V."/>
            <person name="Selwyn J.D."/>
            <person name="Despard B.A."/>
            <person name="Roesel C.L."/>
        </authorList>
    </citation>
    <scope>NUCLEOTIDE SEQUENCE</scope>
    <source>
        <strain evidence="2">K2</strain>
    </source>
</reference>
<organism evidence="2 3">
    <name type="scientific">Acropora cervicornis</name>
    <name type="common">Staghorn coral</name>
    <dbReference type="NCBI Taxonomy" id="6130"/>
    <lineage>
        <taxon>Eukaryota</taxon>
        <taxon>Metazoa</taxon>
        <taxon>Cnidaria</taxon>
        <taxon>Anthozoa</taxon>
        <taxon>Hexacorallia</taxon>
        <taxon>Scleractinia</taxon>
        <taxon>Astrocoeniina</taxon>
        <taxon>Acroporidae</taxon>
        <taxon>Acropora</taxon>
    </lineage>
</organism>
<name>A0AAD9PSS2_ACRCE</name>
<keyword evidence="3" id="KW-1185">Reference proteome</keyword>
<proteinExistence type="predicted"/>
<dbReference type="AlphaFoldDB" id="A0AAD9PSS2"/>
<comment type="caution">
    <text evidence="2">The sequence shown here is derived from an EMBL/GenBank/DDBJ whole genome shotgun (WGS) entry which is preliminary data.</text>
</comment>
<reference evidence="2" key="1">
    <citation type="journal article" date="2023" name="G3 (Bethesda)">
        <title>Whole genome assembly and annotation of the endangered Caribbean coral Acropora cervicornis.</title>
        <authorList>
            <person name="Selwyn J.D."/>
            <person name="Vollmer S.V."/>
        </authorList>
    </citation>
    <scope>NUCLEOTIDE SEQUENCE</scope>
    <source>
        <strain evidence="2">K2</strain>
    </source>
</reference>
<gene>
    <name evidence="2" type="ORF">P5673_031453</name>
</gene>
<dbReference type="InterPro" id="IPR036691">
    <property type="entry name" value="Endo/exonu/phosph_ase_sf"/>
</dbReference>
<dbReference type="Proteomes" id="UP001249851">
    <property type="component" value="Unassembled WGS sequence"/>
</dbReference>
<dbReference type="InterPro" id="IPR057251">
    <property type="entry name" value="FP_C"/>
</dbReference>
<evidence type="ECO:0000259" key="1">
    <source>
        <dbReference type="Pfam" id="PF25298"/>
    </source>
</evidence>
<dbReference type="EMBL" id="JARQWQ010000148">
    <property type="protein sequence ID" value="KAK2548385.1"/>
    <property type="molecule type" value="Genomic_DNA"/>
</dbReference>
<accession>A0AAD9PSS2</accession>
<protein>
    <recommendedName>
        <fullName evidence="1">FP protein C-terminal domain-containing protein</fullName>
    </recommendedName>
</protein>
<evidence type="ECO:0000313" key="2">
    <source>
        <dbReference type="EMBL" id="KAK2548385.1"/>
    </source>
</evidence>
<sequence>MVTNLSSCRFTCDQLDILKFGLTHSICPPRINKSDIFVCFELIHDTMVKKLQDRTQNPKLVSALSYLAHSYSLAHRPTVTNLKSYKLLKDLRKNKNIVILRPDKGNGVVVLDRTTYDSGVLKIISDTSKFKYSKESCFKGNGSPQLEVNISDFKVICNEQEQYLRRECLEIQGIPLSPKDSQHIEDTNKIVIKVGELMGVQIEAEDISISHCLPISSKYTGKRCFPAIFVEFVRCTKEAYYRKRKELHAFTTKDLGFEEENHICINESLTERNKELFNATFKVKKDCSYDFIWTSNGKIFLQDNKDSPAKLIRSEGNYDNFAYMLSELQFPFSVIGLSETKFMIDKDILTNIDLPGYDFISQPSLSHAGGVSFYINVDGQSNLICGVVYRHPNSNLDNFMTYMNRTTEQIHSQEKYTLIMGDFNINLLDSNHFSDDFINTLGSLFFQPHFYNLLDNFGSLPSNIKIYSRDYSEFNKIALTEEVQFIEWHAVFSSDSNPCNMFDLFYSKVSSIVEKHIPLKQLSKRDLTFHGKPWITSAIKVSIRAKNSLFKYI</sequence>
<dbReference type="Pfam" id="PF25298">
    <property type="entry name" value="Baculo_FP_2nd"/>
    <property type="match status" value="1"/>
</dbReference>
<evidence type="ECO:0000313" key="3">
    <source>
        <dbReference type="Proteomes" id="UP001249851"/>
    </source>
</evidence>
<feature type="domain" description="FP protein C-terminal" evidence="1">
    <location>
        <begin position="270"/>
        <end position="315"/>
    </location>
</feature>
<dbReference type="SUPFAM" id="SSF56219">
    <property type="entry name" value="DNase I-like"/>
    <property type="match status" value="1"/>
</dbReference>